<feature type="transmembrane region" description="Helical" evidence="7">
    <location>
        <begin position="312"/>
        <end position="334"/>
    </location>
</feature>
<name>A0A1A9GFG6_9ACTN</name>
<feature type="transmembrane region" description="Helical" evidence="7">
    <location>
        <begin position="47"/>
        <end position="66"/>
    </location>
</feature>
<keyword evidence="3" id="KW-1003">Cell membrane</keyword>
<dbReference type="InterPro" id="IPR035906">
    <property type="entry name" value="MetI-like_sf"/>
</dbReference>
<feature type="transmembrane region" description="Helical" evidence="7">
    <location>
        <begin position="209"/>
        <end position="226"/>
    </location>
</feature>
<dbReference type="KEGG" id="ndk:I601_0566"/>
<dbReference type="EMBL" id="CP015079">
    <property type="protein sequence ID" value="ANH37018.1"/>
    <property type="molecule type" value="Genomic_DNA"/>
</dbReference>
<dbReference type="GO" id="GO:0055085">
    <property type="term" value="P:transmembrane transport"/>
    <property type="evidence" value="ECO:0007669"/>
    <property type="project" value="InterPro"/>
</dbReference>
<dbReference type="Pfam" id="PF00528">
    <property type="entry name" value="BPD_transp_1"/>
    <property type="match status" value="1"/>
</dbReference>
<accession>A0A1A9GFG6</accession>
<dbReference type="STRING" id="1300347.I601_0566"/>
<reference evidence="9 10" key="1">
    <citation type="submission" date="2016-03" db="EMBL/GenBank/DDBJ databases">
        <title>Complete genome sequence of a soil Actinobacterium, Nocardioides dokdonensis FR1436.</title>
        <authorList>
            <person name="Kwon S.-K."/>
            <person name="Kim K."/>
            <person name="Kim J.F."/>
        </authorList>
    </citation>
    <scope>NUCLEOTIDE SEQUENCE [LARGE SCALE GENOMIC DNA]</scope>
    <source>
        <strain evidence="9 10">FR1436</strain>
    </source>
</reference>
<proteinExistence type="inferred from homology"/>
<comment type="similarity">
    <text evidence="7">Belongs to the binding-protein-dependent transport system permease family.</text>
</comment>
<evidence type="ECO:0000256" key="5">
    <source>
        <dbReference type="ARBA" id="ARBA00022989"/>
    </source>
</evidence>
<dbReference type="SUPFAM" id="SSF161098">
    <property type="entry name" value="MetI-like"/>
    <property type="match status" value="1"/>
</dbReference>
<evidence type="ECO:0000256" key="1">
    <source>
        <dbReference type="ARBA" id="ARBA00004651"/>
    </source>
</evidence>
<keyword evidence="4 7" id="KW-0812">Transmembrane</keyword>
<dbReference type="PATRIC" id="fig|1300347.3.peg.568"/>
<evidence type="ECO:0000256" key="3">
    <source>
        <dbReference type="ARBA" id="ARBA00022475"/>
    </source>
</evidence>
<feature type="transmembrane region" description="Helical" evidence="7">
    <location>
        <begin position="148"/>
        <end position="172"/>
    </location>
</feature>
<keyword evidence="6 7" id="KW-0472">Membrane</keyword>
<feature type="transmembrane region" description="Helical" evidence="7">
    <location>
        <begin position="261"/>
        <end position="292"/>
    </location>
</feature>
<keyword evidence="2 7" id="KW-0813">Transport</keyword>
<protein>
    <submittedName>
        <fullName evidence="9">Glutathione transport system permease protein GsiD</fullName>
    </submittedName>
</protein>
<feature type="domain" description="ABC transmembrane type-1" evidence="8">
    <location>
        <begin position="144"/>
        <end position="334"/>
    </location>
</feature>
<comment type="subcellular location">
    <subcellularLocation>
        <location evidence="1 7">Cell membrane</location>
        <topology evidence="1 7">Multi-pass membrane protein</topology>
    </subcellularLocation>
</comment>
<evidence type="ECO:0000256" key="7">
    <source>
        <dbReference type="RuleBase" id="RU363032"/>
    </source>
</evidence>
<keyword evidence="5 7" id="KW-1133">Transmembrane helix</keyword>
<feature type="transmembrane region" description="Helical" evidence="7">
    <location>
        <begin position="179"/>
        <end position="203"/>
    </location>
</feature>
<feature type="transmembrane region" description="Helical" evidence="7">
    <location>
        <begin position="78"/>
        <end position="99"/>
    </location>
</feature>
<dbReference type="PANTHER" id="PTHR43386:SF1">
    <property type="entry name" value="D,D-DIPEPTIDE TRANSPORT SYSTEM PERMEASE PROTEIN DDPC-RELATED"/>
    <property type="match status" value="1"/>
</dbReference>
<dbReference type="PROSITE" id="PS50928">
    <property type="entry name" value="ABC_TM1"/>
    <property type="match status" value="1"/>
</dbReference>
<dbReference type="CDD" id="cd06261">
    <property type="entry name" value="TM_PBP2"/>
    <property type="match status" value="1"/>
</dbReference>
<evidence type="ECO:0000313" key="10">
    <source>
        <dbReference type="Proteomes" id="UP000077868"/>
    </source>
</evidence>
<organism evidence="9 10">
    <name type="scientific">Nocardioides dokdonensis FR1436</name>
    <dbReference type="NCBI Taxonomy" id="1300347"/>
    <lineage>
        <taxon>Bacteria</taxon>
        <taxon>Bacillati</taxon>
        <taxon>Actinomycetota</taxon>
        <taxon>Actinomycetes</taxon>
        <taxon>Propionibacteriales</taxon>
        <taxon>Nocardioidaceae</taxon>
        <taxon>Nocardioides</taxon>
    </lineage>
</organism>
<dbReference type="InterPro" id="IPR050366">
    <property type="entry name" value="BP-dependent_transpt_permease"/>
</dbReference>
<evidence type="ECO:0000256" key="6">
    <source>
        <dbReference type="ARBA" id="ARBA00023136"/>
    </source>
</evidence>
<keyword evidence="10" id="KW-1185">Reference proteome</keyword>
<dbReference type="InterPro" id="IPR000515">
    <property type="entry name" value="MetI-like"/>
</dbReference>
<dbReference type="Proteomes" id="UP000077868">
    <property type="component" value="Chromosome"/>
</dbReference>
<dbReference type="Gene3D" id="1.10.3720.10">
    <property type="entry name" value="MetI-like"/>
    <property type="match status" value="1"/>
</dbReference>
<dbReference type="GO" id="GO:0005886">
    <property type="term" value="C:plasma membrane"/>
    <property type="evidence" value="ECO:0007669"/>
    <property type="project" value="UniProtKB-SubCell"/>
</dbReference>
<dbReference type="AlphaFoldDB" id="A0A1A9GFG6"/>
<evidence type="ECO:0000256" key="4">
    <source>
        <dbReference type="ARBA" id="ARBA00022692"/>
    </source>
</evidence>
<evidence type="ECO:0000313" key="9">
    <source>
        <dbReference type="EMBL" id="ANH37018.1"/>
    </source>
</evidence>
<gene>
    <name evidence="9" type="primary">gsiD_1</name>
    <name evidence="9" type="ORF">I601_0566</name>
</gene>
<dbReference type="PANTHER" id="PTHR43386">
    <property type="entry name" value="OLIGOPEPTIDE TRANSPORT SYSTEM PERMEASE PROTEIN APPC"/>
    <property type="match status" value="1"/>
</dbReference>
<sequence length="348" mass="37034">MFMPRKPTLVGTTMSRGRMTGLGAVLLVAGLALMVFGWSTPALVLAVKALLFLLGLGLVVQGLSRLVWGWRGERPDMLFLLASAWLVLLIAVAALAPLLPLGEHVDVATALSEPSYQTPVLTSEHPLGTNNYGLDMLARSVYGARTSLIVSLMAVTIGTLIGGSIGVVAGYFRAGVDSVIGIFTNALLAVPPLILLIALGTVLDPKIRNIALALALLTIPSMIRLARANTIAFAQREFVLAARAMGATKLRVMVRELVPNVVLPVFSMVIVMISVLIVAEASLSFLGLGIQAPEPTWGNMIAEAEGGTMEDYPHIVLVPGAFLFLTVFSFNLLGEKAQKRWDTRSAKL</sequence>
<evidence type="ECO:0000256" key="2">
    <source>
        <dbReference type="ARBA" id="ARBA00022448"/>
    </source>
</evidence>
<evidence type="ECO:0000259" key="8">
    <source>
        <dbReference type="PROSITE" id="PS50928"/>
    </source>
</evidence>